<dbReference type="InterPro" id="IPR052920">
    <property type="entry name" value="DNA-binding_regulatory"/>
</dbReference>
<feature type="domain" description="Serine aminopeptidase S33" evidence="1">
    <location>
        <begin position="22"/>
        <end position="138"/>
    </location>
</feature>
<dbReference type="Proteomes" id="UP001177120">
    <property type="component" value="Unassembled WGS sequence"/>
</dbReference>
<dbReference type="RefSeq" id="WP_205495261.1">
    <property type="nucleotide sequence ID" value="NZ_JAFHAP010000008.1"/>
</dbReference>
<sequence>MKRVTFHNSRNLTLAGNLYSSSAKSIIIMCHGFTSDKSSRGRFDQLANSFQRSGYSVLVFDFSGCGESDDDRLTLAKWVDDLRSAISFVTSMGYARIALYGNSLGSTVCLQCYTPQISTMVLTGALTGPMKYDWDEYFTKEQMQELREKGHITVRRGNRSVMVDRQMLLDFELINQEKLRKMYTARY</sequence>
<evidence type="ECO:0000259" key="1">
    <source>
        <dbReference type="Pfam" id="PF12146"/>
    </source>
</evidence>
<gene>
    <name evidence="2" type="ORF">JQC72_10260</name>
</gene>
<organism evidence="2 3">
    <name type="scientific">Polycladomyces zharkentensis</name>
    <dbReference type="NCBI Taxonomy" id="2807616"/>
    <lineage>
        <taxon>Bacteria</taxon>
        <taxon>Bacillati</taxon>
        <taxon>Bacillota</taxon>
        <taxon>Bacilli</taxon>
        <taxon>Bacillales</taxon>
        <taxon>Thermoactinomycetaceae</taxon>
        <taxon>Polycladomyces</taxon>
    </lineage>
</organism>
<keyword evidence="2" id="KW-0378">Hydrolase</keyword>
<comment type="caution">
    <text evidence="2">The sequence shown here is derived from an EMBL/GenBank/DDBJ whole genome shotgun (WGS) entry which is preliminary data.</text>
</comment>
<dbReference type="Gene3D" id="3.40.50.1820">
    <property type="entry name" value="alpha/beta hydrolase"/>
    <property type="match status" value="1"/>
</dbReference>
<dbReference type="GO" id="GO:0016787">
    <property type="term" value="F:hydrolase activity"/>
    <property type="evidence" value="ECO:0007669"/>
    <property type="project" value="UniProtKB-KW"/>
</dbReference>
<proteinExistence type="predicted"/>
<dbReference type="InterPro" id="IPR022742">
    <property type="entry name" value="Hydrolase_4"/>
</dbReference>
<dbReference type="SUPFAM" id="SSF53474">
    <property type="entry name" value="alpha/beta-Hydrolases"/>
    <property type="match status" value="1"/>
</dbReference>
<protein>
    <submittedName>
        <fullName evidence="2">Alpha/beta fold hydrolase</fullName>
    </submittedName>
</protein>
<keyword evidence="3" id="KW-1185">Reference proteome</keyword>
<evidence type="ECO:0000313" key="2">
    <source>
        <dbReference type="EMBL" id="MBN2909907.1"/>
    </source>
</evidence>
<reference evidence="2" key="1">
    <citation type="journal article" date="2024" name="Int. J. Syst. Evol. Microbiol.">
        <title>Polycladomyces zharkentensis sp. nov., a novel thermophilic cellulose- and starch-degrading member of the Bacillota from a geothermal aquifer in Kazakhstan.</title>
        <authorList>
            <person name="Mashzhan A."/>
            <person name="Kistaubayeva A."/>
            <person name="Javier-Lopez R."/>
            <person name="Bissenova U."/>
            <person name="Bissenbay A."/>
            <person name="Birkeland N.K."/>
        </authorList>
    </citation>
    <scope>NUCLEOTIDE SEQUENCE</scope>
    <source>
        <strain evidence="2">ZKZ2T</strain>
    </source>
</reference>
<dbReference type="InterPro" id="IPR029058">
    <property type="entry name" value="AB_hydrolase_fold"/>
</dbReference>
<name>A0ABS2WK20_9BACL</name>
<dbReference type="PANTHER" id="PTHR43358:SF4">
    <property type="entry name" value="ALPHA_BETA HYDROLASE FOLD-1 DOMAIN-CONTAINING PROTEIN"/>
    <property type="match status" value="1"/>
</dbReference>
<evidence type="ECO:0000313" key="3">
    <source>
        <dbReference type="Proteomes" id="UP001177120"/>
    </source>
</evidence>
<dbReference type="Pfam" id="PF12146">
    <property type="entry name" value="Hydrolase_4"/>
    <property type="match status" value="1"/>
</dbReference>
<accession>A0ABS2WK20</accession>
<dbReference type="PANTHER" id="PTHR43358">
    <property type="entry name" value="ALPHA/BETA-HYDROLASE"/>
    <property type="match status" value="1"/>
</dbReference>
<dbReference type="EMBL" id="JAFHAP010000008">
    <property type="protein sequence ID" value="MBN2909907.1"/>
    <property type="molecule type" value="Genomic_DNA"/>
</dbReference>